<dbReference type="AlphaFoldDB" id="A0A410PYL3"/>
<keyword evidence="4 8" id="KW-1003">Cell membrane</keyword>
<dbReference type="PANTHER" id="PTHR30330:SF1">
    <property type="entry name" value="AMINO-ACID CARRIER PROTEIN ALST"/>
    <property type="match status" value="1"/>
</dbReference>
<evidence type="ECO:0000256" key="7">
    <source>
        <dbReference type="ARBA" id="ARBA00023136"/>
    </source>
</evidence>
<dbReference type="KEGG" id="amij:EQM06_12210"/>
<comment type="subcellular location">
    <subcellularLocation>
        <location evidence="1 8">Cell membrane</location>
        <topology evidence="1 8">Multi-pass membrane protein</topology>
    </subcellularLocation>
</comment>
<feature type="transmembrane region" description="Helical" evidence="8">
    <location>
        <begin position="168"/>
        <end position="192"/>
    </location>
</feature>
<dbReference type="GO" id="GO:0005283">
    <property type="term" value="F:amino acid:sodium symporter activity"/>
    <property type="evidence" value="ECO:0007669"/>
    <property type="project" value="InterPro"/>
</dbReference>
<keyword evidence="3 8" id="KW-0813">Transport</keyword>
<dbReference type="Pfam" id="PF01235">
    <property type="entry name" value="Na_Ala_symp"/>
    <property type="match status" value="1"/>
</dbReference>
<dbReference type="PRINTS" id="PR00175">
    <property type="entry name" value="NAALASMPORT"/>
</dbReference>
<feature type="transmembrane region" description="Helical" evidence="8">
    <location>
        <begin position="7"/>
        <end position="25"/>
    </location>
</feature>
<sequence>MNQLFDAVNAFFAFIVPISDFLWEFPTNFEWYAQIPILGHFALSVLILVGAGLYFTIKTRFVQLKRFTRSIKIVANRQATETGISPFAAFMLSSAMRVGPGNIMGVTGAVSVGGPGAIFWMYVMALFGMATGFTEAVLAQLFKEKKDDEYVGGLAFYGMRIMGNKKSVGVLLSLLFIVYALFNVPSQTFHLFTALGSVANTLGNTTYDRTSAVYYAIGIILIIAIAALVLGGMKRVTKFTDICVPIMAVVYCGIVLTLIVVNYRAIPYFFSAVIGGAFSPEAIFGGLFGVALQQGIKRGLMANEAGQGTITMAASAASNKHPVDQGLVQSMGVFFDTFIICSMAGFVIVMAHVWTGDAGVAWDAIKDDKLGVYMLSAQTLAPGIAMDAVVKVILSICYALFAFTTLIGMIVFAEISANVISKDKKFIMAIRMLGSLFFVPFGVVTVLANLQLGNIWYLADLMNIFLVFVNVPIILKGSKYVFKALEHYNRTDGKEGFVSKRDIGLETAYWTEEAEQAREQFRSKQEESQKSIG</sequence>
<feature type="transmembrane region" description="Helical" evidence="8">
    <location>
        <begin position="37"/>
        <end position="57"/>
    </location>
</feature>
<feature type="transmembrane region" description="Helical" evidence="8">
    <location>
        <begin position="333"/>
        <end position="354"/>
    </location>
</feature>
<dbReference type="Proteomes" id="UP000287601">
    <property type="component" value="Chromosome"/>
</dbReference>
<feature type="transmembrane region" description="Helical" evidence="8">
    <location>
        <begin position="269"/>
        <end position="292"/>
    </location>
</feature>
<organism evidence="9 10">
    <name type="scientific">Aminipila luticellarii</name>
    <dbReference type="NCBI Taxonomy" id="2507160"/>
    <lineage>
        <taxon>Bacteria</taxon>
        <taxon>Bacillati</taxon>
        <taxon>Bacillota</taxon>
        <taxon>Clostridia</taxon>
        <taxon>Peptostreptococcales</taxon>
        <taxon>Anaerovoracaceae</taxon>
        <taxon>Aminipila</taxon>
    </lineage>
</organism>
<evidence type="ECO:0000313" key="10">
    <source>
        <dbReference type="Proteomes" id="UP000287601"/>
    </source>
</evidence>
<evidence type="ECO:0000256" key="8">
    <source>
        <dbReference type="RuleBase" id="RU363064"/>
    </source>
</evidence>
<evidence type="ECO:0000256" key="6">
    <source>
        <dbReference type="ARBA" id="ARBA00022989"/>
    </source>
</evidence>
<feature type="transmembrane region" description="Helical" evidence="8">
    <location>
        <begin position="118"/>
        <end position="138"/>
    </location>
</feature>
<evidence type="ECO:0000256" key="1">
    <source>
        <dbReference type="ARBA" id="ARBA00004651"/>
    </source>
</evidence>
<evidence type="ECO:0000256" key="3">
    <source>
        <dbReference type="ARBA" id="ARBA00022448"/>
    </source>
</evidence>
<dbReference type="InterPro" id="IPR001463">
    <property type="entry name" value="Na/Ala_symport"/>
</dbReference>
<keyword evidence="8" id="KW-0769">Symport</keyword>
<feature type="transmembrane region" description="Helical" evidence="8">
    <location>
        <begin position="455"/>
        <end position="475"/>
    </location>
</feature>
<name>A0A410PYL3_9FIRM</name>
<dbReference type="NCBIfam" id="TIGR00835">
    <property type="entry name" value="agcS"/>
    <property type="match status" value="1"/>
</dbReference>
<feature type="transmembrane region" description="Helical" evidence="8">
    <location>
        <begin position="212"/>
        <end position="230"/>
    </location>
</feature>
<dbReference type="GO" id="GO:0005886">
    <property type="term" value="C:plasma membrane"/>
    <property type="evidence" value="ECO:0007669"/>
    <property type="project" value="UniProtKB-SubCell"/>
</dbReference>
<evidence type="ECO:0000256" key="2">
    <source>
        <dbReference type="ARBA" id="ARBA00009261"/>
    </source>
</evidence>
<keyword evidence="10" id="KW-1185">Reference proteome</keyword>
<dbReference type="RefSeq" id="WP_128746634.1">
    <property type="nucleotide sequence ID" value="NZ_CP035281.1"/>
</dbReference>
<evidence type="ECO:0000256" key="4">
    <source>
        <dbReference type="ARBA" id="ARBA00022475"/>
    </source>
</evidence>
<feature type="transmembrane region" description="Helical" evidence="8">
    <location>
        <begin position="392"/>
        <end position="417"/>
    </location>
</feature>
<dbReference type="PANTHER" id="PTHR30330">
    <property type="entry name" value="AGSS FAMILY TRANSPORTER, SODIUM-ALANINE"/>
    <property type="match status" value="1"/>
</dbReference>
<keyword evidence="6 8" id="KW-1133">Transmembrane helix</keyword>
<feature type="transmembrane region" description="Helical" evidence="8">
    <location>
        <begin position="429"/>
        <end position="449"/>
    </location>
</feature>
<reference evidence="9 10" key="1">
    <citation type="submission" date="2019-01" db="EMBL/GenBank/DDBJ databases">
        <title>Draft genomes of a novel of Aminipila strains.</title>
        <authorList>
            <person name="Ma S."/>
        </authorList>
    </citation>
    <scope>NUCLEOTIDE SEQUENCE [LARGE SCALE GENOMIC DNA]</scope>
    <source>
        <strain evidence="10">JN-39</strain>
    </source>
</reference>
<evidence type="ECO:0000313" key="9">
    <source>
        <dbReference type="EMBL" id="QAT43926.1"/>
    </source>
</evidence>
<dbReference type="Gene3D" id="1.20.1740.10">
    <property type="entry name" value="Amino acid/polyamine transporter I"/>
    <property type="match status" value="1"/>
</dbReference>
<dbReference type="EMBL" id="CP035281">
    <property type="protein sequence ID" value="QAT43926.1"/>
    <property type="molecule type" value="Genomic_DNA"/>
</dbReference>
<keyword evidence="5 8" id="KW-0812">Transmembrane</keyword>
<gene>
    <name evidence="9" type="ORF">EQM06_12210</name>
</gene>
<keyword evidence="7 8" id="KW-0472">Membrane</keyword>
<proteinExistence type="inferred from homology"/>
<comment type="similarity">
    <text evidence="2 8">Belongs to the alanine or glycine:cation symporter (AGCS) (TC 2.A.25) family.</text>
</comment>
<dbReference type="OrthoDB" id="9804874at2"/>
<evidence type="ECO:0000256" key="5">
    <source>
        <dbReference type="ARBA" id="ARBA00022692"/>
    </source>
</evidence>
<comment type="caution">
    <text evidence="8">Lacks conserved residue(s) required for the propagation of feature annotation.</text>
</comment>
<accession>A0A410PYL3</accession>
<feature type="transmembrane region" description="Helical" evidence="8">
    <location>
        <begin position="242"/>
        <end position="263"/>
    </location>
</feature>
<protein>
    <submittedName>
        <fullName evidence="9">Amino acid carrier protein</fullName>
    </submittedName>
</protein>
<feature type="transmembrane region" description="Helical" evidence="8">
    <location>
        <begin position="78"/>
        <end position="98"/>
    </location>
</feature>